<dbReference type="Pfam" id="PF01978">
    <property type="entry name" value="TrmB"/>
    <property type="match status" value="1"/>
</dbReference>
<dbReference type="InterPro" id="IPR002831">
    <property type="entry name" value="Tscrpt_reg_TrmB_N"/>
</dbReference>
<dbReference type="PANTHER" id="PTHR34293">
    <property type="entry name" value="HTH-TYPE TRANSCRIPTIONAL REGULATOR TRMBL2"/>
    <property type="match status" value="1"/>
</dbReference>
<proteinExistence type="predicted"/>
<sequence>MASGEELYEKLEGFLRNLGLKKTELRVYRLLLEKKRPMRITEIQKELGMSERSVREYVLSLYRKGILRRKLIERGWLGYAYTAVSPVELLERIKENILQKIDELEKEIMKSG</sequence>
<keyword evidence="3" id="KW-1185">Reference proteome</keyword>
<dbReference type="EMBL" id="CP014855">
    <property type="protein sequence ID" value="ASJ00989.1"/>
    <property type="molecule type" value="Genomic_DNA"/>
</dbReference>
<evidence type="ECO:0000259" key="1">
    <source>
        <dbReference type="Pfam" id="PF01978"/>
    </source>
</evidence>
<feature type="domain" description="Transcription regulator TrmB N-terminal" evidence="1">
    <location>
        <begin position="15"/>
        <end position="86"/>
    </location>
</feature>
<dbReference type="InterPro" id="IPR036388">
    <property type="entry name" value="WH-like_DNA-bd_sf"/>
</dbReference>
<reference evidence="2 3" key="1">
    <citation type="submission" date="2016-03" db="EMBL/GenBank/DDBJ databases">
        <title>Complete genome sequence of Thermococcus gorgonarius.</title>
        <authorList>
            <person name="Oger P.M."/>
        </authorList>
    </citation>
    <scope>NUCLEOTIDE SEQUENCE [LARGE SCALE GENOMIC DNA]</scope>
    <source>
        <strain evidence="2 3">W-12</strain>
    </source>
</reference>
<evidence type="ECO:0000313" key="2">
    <source>
        <dbReference type="EMBL" id="ASJ00989.1"/>
    </source>
</evidence>
<accession>A0A2Z2M6W7</accession>
<dbReference type="AlphaFoldDB" id="A0A2Z2M6W7"/>
<dbReference type="Proteomes" id="UP000250134">
    <property type="component" value="Chromosome"/>
</dbReference>
<dbReference type="RefSeq" id="WP_088885328.1">
    <property type="nucleotide sequence ID" value="NZ_CP014855.1"/>
</dbReference>
<gene>
    <name evidence="2" type="ORF">A3K92_05600</name>
</gene>
<dbReference type="SUPFAM" id="SSF46785">
    <property type="entry name" value="Winged helix' DNA-binding domain"/>
    <property type="match status" value="1"/>
</dbReference>
<dbReference type="KEGG" id="tgg:A3K92_05600"/>
<dbReference type="InterPro" id="IPR051797">
    <property type="entry name" value="TrmB-like"/>
</dbReference>
<organism evidence="2 3">
    <name type="scientific">Thermococcus gorgonarius</name>
    <dbReference type="NCBI Taxonomy" id="71997"/>
    <lineage>
        <taxon>Archaea</taxon>
        <taxon>Methanobacteriati</taxon>
        <taxon>Methanobacteriota</taxon>
        <taxon>Thermococci</taxon>
        <taxon>Thermococcales</taxon>
        <taxon>Thermococcaceae</taxon>
        <taxon>Thermococcus</taxon>
    </lineage>
</organism>
<protein>
    <submittedName>
        <fullName evidence="2">Transcriptional regulator</fullName>
    </submittedName>
</protein>
<dbReference type="PANTHER" id="PTHR34293:SF1">
    <property type="entry name" value="HTH-TYPE TRANSCRIPTIONAL REGULATOR TRMBL2"/>
    <property type="match status" value="1"/>
</dbReference>
<dbReference type="Gene3D" id="1.10.10.10">
    <property type="entry name" value="Winged helix-like DNA-binding domain superfamily/Winged helix DNA-binding domain"/>
    <property type="match status" value="1"/>
</dbReference>
<evidence type="ECO:0000313" key="3">
    <source>
        <dbReference type="Proteomes" id="UP000250134"/>
    </source>
</evidence>
<dbReference type="OrthoDB" id="85833at2157"/>
<dbReference type="GeneID" id="33332006"/>
<name>A0A2Z2M6W7_THEGO</name>
<dbReference type="InterPro" id="IPR036390">
    <property type="entry name" value="WH_DNA-bd_sf"/>
</dbReference>